<accession>A0A127JNY9</accession>
<dbReference type="OrthoDB" id="8900990at2"/>
<evidence type="ECO:0000313" key="3">
    <source>
        <dbReference type="Proteomes" id="UP000070433"/>
    </source>
</evidence>
<proteinExistence type="predicted"/>
<organism evidence="2 3">
    <name type="scientific">Ramlibacter tataouinensis</name>
    <dbReference type="NCBI Taxonomy" id="94132"/>
    <lineage>
        <taxon>Bacteria</taxon>
        <taxon>Pseudomonadati</taxon>
        <taxon>Pseudomonadota</taxon>
        <taxon>Betaproteobacteria</taxon>
        <taxon>Burkholderiales</taxon>
        <taxon>Comamonadaceae</taxon>
        <taxon>Ramlibacter</taxon>
    </lineage>
</organism>
<dbReference type="AlphaFoldDB" id="A0A127JNY9"/>
<evidence type="ECO:0000256" key="1">
    <source>
        <dbReference type="SAM" id="MobiDB-lite"/>
    </source>
</evidence>
<evidence type="ECO:0000313" key="2">
    <source>
        <dbReference type="EMBL" id="AMO21718.1"/>
    </source>
</evidence>
<protein>
    <submittedName>
        <fullName evidence="2">Uncharacterized protein</fullName>
    </submittedName>
</protein>
<gene>
    <name evidence="2" type="ORF">UC35_01060</name>
</gene>
<sequence>MQTLVGVFDKRSEARRAMDRLLRSGFDPAELHLKEPGRRGAQVDPAGGEQDRALGDRMMASVERELAVDPDAFEAITRFFSGLFGGSDEAGASYSEAVRNGQSVLVVDAMGDHLAEVCAVILHEEGACDVDDHLPHEVPEDLRRRVQKVERAEQHPPLRELLPEGKPRAEAPSPDHPDKPSPTL</sequence>
<dbReference type="RefSeq" id="WP_061495249.1">
    <property type="nucleotide sequence ID" value="NZ_CP010951.1"/>
</dbReference>
<keyword evidence="3" id="KW-1185">Reference proteome</keyword>
<name>A0A127JNY9_9BURK</name>
<dbReference type="Proteomes" id="UP000070433">
    <property type="component" value="Chromosome"/>
</dbReference>
<reference evidence="2 3" key="1">
    <citation type="journal article" date="2014" name="Int. J. Syst. Evol. Microbiol.">
        <title>Ramlibacter solisilvae sp. nov., isolated from forest soil, and emended description of the genus Ramlibacter.</title>
        <authorList>
            <person name="Lee H.J."/>
            <person name="Lee S.H."/>
            <person name="Lee S.S."/>
            <person name="Lee J.S."/>
            <person name="Kim Y."/>
            <person name="Kim S.C."/>
            <person name="Jeon C.O."/>
        </authorList>
    </citation>
    <scope>NUCLEOTIDE SEQUENCE [LARGE SCALE GENOMIC DNA]</scope>
    <source>
        <strain evidence="2 3">5-10</strain>
    </source>
</reference>
<feature type="region of interest" description="Disordered" evidence="1">
    <location>
        <begin position="146"/>
        <end position="184"/>
    </location>
</feature>
<dbReference type="EMBL" id="CP010951">
    <property type="protein sequence ID" value="AMO21718.1"/>
    <property type="molecule type" value="Genomic_DNA"/>
</dbReference>